<evidence type="ECO:0000313" key="2">
    <source>
        <dbReference type="Proteomes" id="UP000789920"/>
    </source>
</evidence>
<reference evidence="1" key="1">
    <citation type="submission" date="2021-06" db="EMBL/GenBank/DDBJ databases">
        <authorList>
            <person name="Kallberg Y."/>
            <person name="Tangrot J."/>
            <person name="Rosling A."/>
        </authorList>
    </citation>
    <scope>NUCLEOTIDE SEQUENCE</scope>
    <source>
        <strain evidence="1">MA461A</strain>
    </source>
</reference>
<sequence>MQKPFIRQKSLEKILEESDVIKFEYSAYRNIEQISRGGFSTVNSADYNGKKVALKSFNDDKVNKNFLNKLKILHAINLHPNIIQFHGITCELNPDLDATCVLDATDLDAISVIDATDLDATSVLDATDLDATSVLDETDLDATSVLDATDLDAICILDATESNISHPTKWFEKIKDNISEILENLNLKSKKETIQFIEAPTLDTTESNISCDSTWFEITKDSIAEYGFSVFENKKVIGKGGFGVVYSAEYNGEKFALKSLDNDDVNKEVSKEFIKGDK</sequence>
<dbReference type="EMBL" id="CAJVQC010000567">
    <property type="protein sequence ID" value="CAG8474390.1"/>
    <property type="molecule type" value="Genomic_DNA"/>
</dbReference>
<keyword evidence="2" id="KW-1185">Reference proteome</keyword>
<evidence type="ECO:0000313" key="1">
    <source>
        <dbReference type="EMBL" id="CAG8474390.1"/>
    </source>
</evidence>
<protein>
    <submittedName>
        <fullName evidence="1">28196_t:CDS:1</fullName>
    </submittedName>
</protein>
<proteinExistence type="predicted"/>
<dbReference type="Proteomes" id="UP000789920">
    <property type="component" value="Unassembled WGS sequence"/>
</dbReference>
<gene>
    <name evidence="1" type="ORF">RPERSI_LOCUS717</name>
</gene>
<comment type="caution">
    <text evidence="1">The sequence shown here is derived from an EMBL/GenBank/DDBJ whole genome shotgun (WGS) entry which is preliminary data.</text>
</comment>
<name>A0ACA9KJ06_9GLOM</name>
<organism evidence="1 2">
    <name type="scientific">Racocetra persica</name>
    <dbReference type="NCBI Taxonomy" id="160502"/>
    <lineage>
        <taxon>Eukaryota</taxon>
        <taxon>Fungi</taxon>
        <taxon>Fungi incertae sedis</taxon>
        <taxon>Mucoromycota</taxon>
        <taxon>Glomeromycotina</taxon>
        <taxon>Glomeromycetes</taxon>
        <taxon>Diversisporales</taxon>
        <taxon>Gigasporaceae</taxon>
        <taxon>Racocetra</taxon>
    </lineage>
</organism>
<accession>A0ACA9KJ06</accession>